<dbReference type="EMBL" id="JABANN010000818">
    <property type="protein sequence ID" value="KAF4653345.1"/>
    <property type="molecule type" value="Genomic_DNA"/>
</dbReference>
<keyword evidence="2" id="KW-0808">Transferase</keyword>
<feature type="compositionally biased region" description="Polar residues" evidence="7">
    <location>
        <begin position="185"/>
        <end position="206"/>
    </location>
</feature>
<evidence type="ECO:0000256" key="5">
    <source>
        <dbReference type="ARBA" id="ARBA00022840"/>
    </source>
</evidence>
<dbReference type="Pfam" id="PF00069">
    <property type="entry name" value="Pkinase"/>
    <property type="match status" value="1"/>
</dbReference>
<dbReference type="PROSITE" id="PS00107">
    <property type="entry name" value="PROTEIN_KINASE_ATP"/>
    <property type="match status" value="1"/>
</dbReference>
<feature type="region of interest" description="Disordered" evidence="7">
    <location>
        <begin position="1"/>
        <end position="206"/>
    </location>
</feature>
<comment type="caution">
    <text evidence="9">The sequence shown here is derived from an EMBL/GenBank/DDBJ whole genome shotgun (WGS) entry which is preliminary data.</text>
</comment>
<keyword evidence="5 6" id="KW-0067">ATP-binding</keyword>
<keyword evidence="4" id="KW-0418">Kinase</keyword>
<evidence type="ECO:0000256" key="7">
    <source>
        <dbReference type="SAM" id="MobiDB-lite"/>
    </source>
</evidence>
<dbReference type="InterPro" id="IPR011009">
    <property type="entry name" value="Kinase-like_dom_sf"/>
</dbReference>
<feature type="compositionally biased region" description="Polar residues" evidence="7">
    <location>
        <begin position="1"/>
        <end position="19"/>
    </location>
</feature>
<evidence type="ECO:0000256" key="2">
    <source>
        <dbReference type="ARBA" id="ARBA00022679"/>
    </source>
</evidence>
<dbReference type="GO" id="GO:0004709">
    <property type="term" value="F:MAP kinase kinase kinase activity"/>
    <property type="evidence" value="ECO:0007669"/>
    <property type="project" value="TreeGrafter"/>
</dbReference>
<protein>
    <recommendedName>
        <fullName evidence="8">Protein kinase domain-containing protein</fullName>
    </recommendedName>
</protein>
<feature type="region of interest" description="Disordered" evidence="7">
    <location>
        <begin position="355"/>
        <end position="381"/>
    </location>
</feature>
<feature type="domain" description="Protein kinase" evidence="8">
    <location>
        <begin position="511"/>
        <end position="835"/>
    </location>
</feature>
<feature type="compositionally biased region" description="Low complexity" evidence="7">
    <location>
        <begin position="271"/>
        <end position="287"/>
    </location>
</feature>
<feature type="binding site" evidence="6">
    <location>
        <position position="540"/>
    </location>
    <ligand>
        <name>ATP</name>
        <dbReference type="ChEBI" id="CHEBI:30616"/>
    </ligand>
</feature>
<feature type="non-terminal residue" evidence="9">
    <location>
        <position position="1"/>
    </location>
</feature>
<feature type="region of interest" description="Disordered" evidence="7">
    <location>
        <begin position="424"/>
        <end position="489"/>
    </location>
</feature>
<reference evidence="9 10" key="1">
    <citation type="submission" date="2020-04" db="EMBL/GenBank/DDBJ databases">
        <title>Perkinsus olseni comparative genomics.</title>
        <authorList>
            <person name="Bogema D.R."/>
        </authorList>
    </citation>
    <scope>NUCLEOTIDE SEQUENCE [LARGE SCALE GENOMIC DNA]</scope>
    <source>
        <strain evidence="9">ATCC PRA-31</strain>
    </source>
</reference>
<dbReference type="GO" id="GO:0005737">
    <property type="term" value="C:cytoplasm"/>
    <property type="evidence" value="ECO:0007669"/>
    <property type="project" value="TreeGrafter"/>
</dbReference>
<evidence type="ECO:0000259" key="8">
    <source>
        <dbReference type="PROSITE" id="PS50011"/>
    </source>
</evidence>
<dbReference type="InterPro" id="IPR017441">
    <property type="entry name" value="Protein_kinase_ATP_BS"/>
</dbReference>
<feature type="region of interest" description="Disordered" evidence="7">
    <location>
        <begin position="294"/>
        <end position="313"/>
    </location>
</feature>
<dbReference type="InterPro" id="IPR000719">
    <property type="entry name" value="Prot_kinase_dom"/>
</dbReference>
<gene>
    <name evidence="9" type="ORF">FOL46_009234</name>
</gene>
<sequence length="835" mass="88662">MVAVSPTNVSETAESSSLNKPYKVVESLPGSFPYEETTYASTEDAKSGTPHFADRSAGTPSTNAGDTPSGKDLVTNFDLPDPSGGSKPVPASRPESPLKNGETMLSLTRGRPRPRLTSPTLIDGRRPSLLFGQISPPAIPHPGDVGGSHPSRSSTTSSSSTSPSPSSSSSPTKSPPPFLHDLNNDRTSASSCGKNKTVPSPTGSESLSTVVEFPVFFSFQQIVGSMMKSVTEGERLGPGRGVTLQDFFEAAEAVGHVMASSMPGPPQRVNSAGACSTSGSRGCSRRGSLSRSAYLGVRPPISPDGQRRASWVGGTRNRSYTEYNRSRCFSASSSAADFPGDDEDGQLFPLGRTRSFTGGTTSLGSRNPSLFSKPVPPRRRVPGALQRLTDSVANGNVQHTTSRYALSSSQMRLIVTDDLNGDEVADPTAEVSTTSKSPVIASEANNGESNGCAAATVSGSPAKSESFPRPRRGSLIEPGSSSSSRPRRNSRAACFIEAHTPLPETLASADVDFGNLIGSGSFGDVFKAKCKQTGEFIAVKVVSYEDGDKASEVAAKQLANEMDILQQLEHPNIIRYIGHEFIPPNVEWDPLPRDPAMHQRLLQHRCTMGRLLVFTEYMSGGSVKSALSDFGSFEEPQIASYSVQILSGLEYLHKRSVSHRDLKCDNLLLDAYGTVKLGDFGSSRQIGSSVVMTQLSGSIPWMAPEVISAGDSKGYSISADIWSFGIVVIEMATGTHPWVIFEVVVGFGTSVSEDTMPTGDYCEEMCTQTAGCDQSYCKDNGLCFGLYHKGESKCYQPGSDATDCDDSVLEPVQCAEYPVTTCEGVCNGIDGCKDS</sequence>
<dbReference type="PROSITE" id="PS00108">
    <property type="entry name" value="PROTEIN_KINASE_ST"/>
    <property type="match status" value="1"/>
</dbReference>
<evidence type="ECO:0000256" key="4">
    <source>
        <dbReference type="ARBA" id="ARBA00022777"/>
    </source>
</evidence>
<dbReference type="PANTHER" id="PTHR48016">
    <property type="entry name" value="MAP KINASE KINASE KINASE SSK2-RELATED-RELATED"/>
    <property type="match status" value="1"/>
</dbReference>
<organism evidence="9 10">
    <name type="scientific">Perkinsus olseni</name>
    <name type="common">Perkinsus atlanticus</name>
    <dbReference type="NCBI Taxonomy" id="32597"/>
    <lineage>
        <taxon>Eukaryota</taxon>
        <taxon>Sar</taxon>
        <taxon>Alveolata</taxon>
        <taxon>Perkinsozoa</taxon>
        <taxon>Perkinsea</taxon>
        <taxon>Perkinsida</taxon>
        <taxon>Perkinsidae</taxon>
        <taxon>Perkinsus</taxon>
    </lineage>
</organism>
<dbReference type="InterPro" id="IPR050538">
    <property type="entry name" value="MAP_kinase_kinase_kinase"/>
</dbReference>
<dbReference type="SMART" id="SM00220">
    <property type="entry name" value="S_TKc"/>
    <property type="match status" value="1"/>
</dbReference>
<name>A0A7J6L175_PEROL</name>
<dbReference type="Proteomes" id="UP000572268">
    <property type="component" value="Unassembled WGS sequence"/>
</dbReference>
<accession>A0A7J6L175</accession>
<feature type="compositionally biased region" description="Polar residues" evidence="7">
    <location>
        <begin position="430"/>
        <end position="449"/>
    </location>
</feature>
<evidence type="ECO:0000256" key="3">
    <source>
        <dbReference type="ARBA" id="ARBA00022741"/>
    </source>
</evidence>
<evidence type="ECO:0000256" key="1">
    <source>
        <dbReference type="ARBA" id="ARBA00022527"/>
    </source>
</evidence>
<evidence type="ECO:0000313" key="9">
    <source>
        <dbReference type="EMBL" id="KAF4653345.1"/>
    </source>
</evidence>
<keyword evidence="1" id="KW-0723">Serine/threonine-protein kinase</keyword>
<dbReference type="PROSITE" id="PS50011">
    <property type="entry name" value="PROTEIN_KINASE_DOM"/>
    <property type="match status" value="1"/>
</dbReference>
<dbReference type="Gene3D" id="1.10.510.10">
    <property type="entry name" value="Transferase(Phosphotransferase) domain 1"/>
    <property type="match status" value="1"/>
</dbReference>
<dbReference type="PANTHER" id="PTHR48016:SF29">
    <property type="entry name" value="MITOGEN-ACTIVATED PROTEIN KINASE KINASE KINASE 1-RELATED"/>
    <property type="match status" value="1"/>
</dbReference>
<feature type="region of interest" description="Disordered" evidence="7">
    <location>
        <begin position="262"/>
        <end position="287"/>
    </location>
</feature>
<feature type="compositionally biased region" description="Low complexity" evidence="7">
    <location>
        <begin position="355"/>
        <end position="366"/>
    </location>
</feature>
<dbReference type="GO" id="GO:0005524">
    <property type="term" value="F:ATP binding"/>
    <property type="evidence" value="ECO:0007669"/>
    <property type="project" value="UniProtKB-UniRule"/>
</dbReference>
<dbReference type="AlphaFoldDB" id="A0A7J6L175"/>
<feature type="compositionally biased region" description="Low complexity" evidence="7">
    <location>
        <begin position="148"/>
        <end position="172"/>
    </location>
</feature>
<dbReference type="InterPro" id="IPR008271">
    <property type="entry name" value="Ser/Thr_kinase_AS"/>
</dbReference>
<proteinExistence type="predicted"/>
<evidence type="ECO:0000313" key="10">
    <source>
        <dbReference type="Proteomes" id="UP000572268"/>
    </source>
</evidence>
<evidence type="ECO:0000256" key="6">
    <source>
        <dbReference type="PROSITE-ProRule" id="PRU10141"/>
    </source>
</evidence>
<dbReference type="SUPFAM" id="SSF56112">
    <property type="entry name" value="Protein kinase-like (PK-like)"/>
    <property type="match status" value="1"/>
</dbReference>
<keyword evidence="3 6" id="KW-0547">Nucleotide-binding</keyword>